<evidence type="ECO:0000256" key="5">
    <source>
        <dbReference type="ARBA" id="ARBA00023163"/>
    </source>
</evidence>
<accession>A0A1F7U382</accession>
<dbReference type="InterPro" id="IPR013325">
    <property type="entry name" value="RNA_pol_sigma_r2"/>
</dbReference>
<dbReference type="InterPro" id="IPR039425">
    <property type="entry name" value="RNA_pol_sigma-70-like"/>
</dbReference>
<dbReference type="STRING" id="1802391.A3D72_00530"/>
<dbReference type="GO" id="GO:0006352">
    <property type="term" value="P:DNA-templated transcription initiation"/>
    <property type="evidence" value="ECO:0007669"/>
    <property type="project" value="InterPro"/>
</dbReference>
<protein>
    <recommendedName>
        <fullName evidence="6">RNA polymerase sigma factor</fullName>
    </recommendedName>
</protein>
<dbReference type="PROSITE" id="PS01063">
    <property type="entry name" value="SIGMA70_ECF"/>
    <property type="match status" value="1"/>
</dbReference>
<dbReference type="InterPro" id="IPR014284">
    <property type="entry name" value="RNA_pol_sigma-70_dom"/>
</dbReference>
<dbReference type="PANTHER" id="PTHR43133">
    <property type="entry name" value="RNA POLYMERASE ECF-TYPE SIGMA FACTO"/>
    <property type="match status" value="1"/>
</dbReference>
<dbReference type="InterPro" id="IPR036388">
    <property type="entry name" value="WH-like_DNA-bd_sf"/>
</dbReference>
<comment type="caution">
    <text evidence="9">The sequence shown here is derived from an EMBL/GenBank/DDBJ whole genome shotgun (WGS) entry which is preliminary data.</text>
</comment>
<dbReference type="InterPro" id="IPR013249">
    <property type="entry name" value="RNA_pol_sigma70_r4_t2"/>
</dbReference>
<dbReference type="GO" id="GO:0003677">
    <property type="term" value="F:DNA binding"/>
    <property type="evidence" value="ECO:0007669"/>
    <property type="project" value="UniProtKB-KW"/>
</dbReference>
<dbReference type="GO" id="GO:0016987">
    <property type="term" value="F:sigma factor activity"/>
    <property type="evidence" value="ECO:0007669"/>
    <property type="project" value="UniProtKB-KW"/>
</dbReference>
<dbReference type="SUPFAM" id="SSF88659">
    <property type="entry name" value="Sigma3 and sigma4 domains of RNA polymerase sigma factors"/>
    <property type="match status" value="1"/>
</dbReference>
<proteinExistence type="inferred from homology"/>
<dbReference type="NCBIfam" id="TIGR02937">
    <property type="entry name" value="sigma70-ECF"/>
    <property type="match status" value="1"/>
</dbReference>
<evidence type="ECO:0000256" key="4">
    <source>
        <dbReference type="ARBA" id="ARBA00023125"/>
    </source>
</evidence>
<feature type="domain" description="RNA polymerase sigma factor 70 region 4 type 2" evidence="8">
    <location>
        <begin position="115"/>
        <end position="165"/>
    </location>
</feature>
<keyword evidence="4 6" id="KW-0238">DNA-binding</keyword>
<evidence type="ECO:0000313" key="9">
    <source>
        <dbReference type="EMBL" id="OGL72709.1"/>
    </source>
</evidence>
<evidence type="ECO:0000259" key="8">
    <source>
        <dbReference type="Pfam" id="PF08281"/>
    </source>
</evidence>
<dbReference type="Pfam" id="PF04542">
    <property type="entry name" value="Sigma70_r2"/>
    <property type="match status" value="1"/>
</dbReference>
<keyword evidence="5 6" id="KW-0804">Transcription</keyword>
<dbReference type="InterPro" id="IPR007627">
    <property type="entry name" value="RNA_pol_sigma70_r2"/>
</dbReference>
<dbReference type="AlphaFoldDB" id="A0A1F7U382"/>
<evidence type="ECO:0000256" key="1">
    <source>
        <dbReference type="ARBA" id="ARBA00010641"/>
    </source>
</evidence>
<dbReference type="Gene3D" id="1.10.10.10">
    <property type="entry name" value="Winged helix-like DNA-binding domain superfamily/Winged helix DNA-binding domain"/>
    <property type="match status" value="1"/>
</dbReference>
<evidence type="ECO:0000256" key="6">
    <source>
        <dbReference type="RuleBase" id="RU000716"/>
    </source>
</evidence>
<dbReference type="Proteomes" id="UP000176303">
    <property type="component" value="Unassembled WGS sequence"/>
</dbReference>
<dbReference type="InterPro" id="IPR000838">
    <property type="entry name" value="RNA_pol_sigma70_ECF_CS"/>
</dbReference>
<comment type="similarity">
    <text evidence="1 6">Belongs to the sigma-70 factor family. ECF subfamily.</text>
</comment>
<dbReference type="PANTHER" id="PTHR43133:SF57">
    <property type="entry name" value="RNA POLYMERASE SIGMA-70 FACTOR"/>
    <property type="match status" value="1"/>
</dbReference>
<gene>
    <name evidence="9" type="ORF">A3D72_00530</name>
</gene>
<reference evidence="9 10" key="1">
    <citation type="journal article" date="2016" name="Nat. Commun.">
        <title>Thousands of microbial genomes shed light on interconnected biogeochemical processes in an aquifer system.</title>
        <authorList>
            <person name="Anantharaman K."/>
            <person name="Brown C.T."/>
            <person name="Hug L.A."/>
            <person name="Sharon I."/>
            <person name="Castelle C.J."/>
            <person name="Probst A.J."/>
            <person name="Thomas B.C."/>
            <person name="Singh A."/>
            <person name="Wilkins M.J."/>
            <person name="Karaoz U."/>
            <person name="Brodie E.L."/>
            <person name="Williams K.H."/>
            <person name="Hubbard S.S."/>
            <person name="Banfield J.F."/>
        </authorList>
    </citation>
    <scope>NUCLEOTIDE SEQUENCE [LARGE SCALE GENOMIC DNA]</scope>
</reference>
<keyword evidence="2 6" id="KW-0805">Transcription regulation</keyword>
<sequence length="171" mass="19298">MAELTREDEARAIAAAKADPREFGALYEAHFTRIFRYLLARLRDADRAEDLTQQTFLRALRGIGRYRDRGAPYAAYLYRIAHNLLINSYRRPPATQLDHAPDLTAREANDPDAAIIWREVAQLPSDAQNTISLRFREGYSIPMIARAIGKSESAAKMIISRALAAIRAKLV</sequence>
<evidence type="ECO:0000256" key="2">
    <source>
        <dbReference type="ARBA" id="ARBA00023015"/>
    </source>
</evidence>
<evidence type="ECO:0000313" key="10">
    <source>
        <dbReference type="Proteomes" id="UP000176303"/>
    </source>
</evidence>
<dbReference type="EMBL" id="MGDZ01000053">
    <property type="protein sequence ID" value="OGL72709.1"/>
    <property type="molecule type" value="Genomic_DNA"/>
</dbReference>
<dbReference type="Pfam" id="PF08281">
    <property type="entry name" value="Sigma70_r4_2"/>
    <property type="match status" value="1"/>
</dbReference>
<evidence type="ECO:0000259" key="7">
    <source>
        <dbReference type="Pfam" id="PF04542"/>
    </source>
</evidence>
<feature type="domain" description="RNA polymerase sigma-70 region 2" evidence="7">
    <location>
        <begin position="26"/>
        <end position="91"/>
    </location>
</feature>
<name>A0A1F7U382_9BACT</name>
<evidence type="ECO:0000256" key="3">
    <source>
        <dbReference type="ARBA" id="ARBA00023082"/>
    </source>
</evidence>
<organism evidence="9 10">
    <name type="scientific">Candidatus Uhrbacteria bacterium RIFCSPHIGHO2_02_FULL_57_19</name>
    <dbReference type="NCBI Taxonomy" id="1802391"/>
    <lineage>
        <taxon>Bacteria</taxon>
        <taxon>Candidatus Uhriibacteriota</taxon>
    </lineage>
</organism>
<dbReference type="SUPFAM" id="SSF88946">
    <property type="entry name" value="Sigma2 domain of RNA polymerase sigma factors"/>
    <property type="match status" value="1"/>
</dbReference>
<dbReference type="InterPro" id="IPR013324">
    <property type="entry name" value="RNA_pol_sigma_r3/r4-like"/>
</dbReference>
<dbReference type="Gene3D" id="1.10.1740.10">
    <property type="match status" value="1"/>
</dbReference>
<keyword evidence="3 6" id="KW-0731">Sigma factor</keyword>